<feature type="region of interest" description="Disordered" evidence="6">
    <location>
        <begin position="1"/>
        <end position="25"/>
    </location>
</feature>
<dbReference type="STRING" id="644548.SCNU_11880"/>
<keyword evidence="2" id="KW-1003">Cell membrane</keyword>
<dbReference type="PANTHER" id="PTHR34187:SF2">
    <property type="entry name" value="DUF202 DOMAIN-CONTAINING PROTEIN"/>
    <property type="match status" value="1"/>
</dbReference>
<dbReference type="InterPro" id="IPR003807">
    <property type="entry name" value="DUF202"/>
</dbReference>
<evidence type="ECO:0000256" key="2">
    <source>
        <dbReference type="ARBA" id="ARBA00022475"/>
    </source>
</evidence>
<dbReference type="InterPro" id="IPR052053">
    <property type="entry name" value="IM_YidH-like"/>
</dbReference>
<reference evidence="9 10" key="1">
    <citation type="journal article" date="2011" name="J. Bacteriol.">
        <title>Draft Genome Sequence of Gordonia neofelifaecis NRRL B-59395, a Cholesterol-Degrading Actinomycete.</title>
        <authorList>
            <person name="Ge F."/>
            <person name="Li W."/>
            <person name="Chen G."/>
            <person name="Liu Y."/>
            <person name="Zhang G."/>
            <person name="Yong B."/>
            <person name="Wang Q."/>
            <person name="Wang N."/>
            <person name="Huang Z."/>
            <person name="Li W."/>
            <person name="Wang J."/>
            <person name="Wu C."/>
            <person name="Xie Q."/>
            <person name="Liu G."/>
        </authorList>
    </citation>
    <scope>NUCLEOTIDE SEQUENCE [LARGE SCALE GENOMIC DNA]</scope>
    <source>
        <strain evidence="9 10">NRRL B-59395</strain>
    </source>
</reference>
<dbReference type="Pfam" id="PF02656">
    <property type="entry name" value="DUF202"/>
    <property type="match status" value="1"/>
</dbReference>
<dbReference type="GO" id="GO:0005886">
    <property type="term" value="C:plasma membrane"/>
    <property type="evidence" value="ECO:0007669"/>
    <property type="project" value="UniProtKB-SubCell"/>
</dbReference>
<name>F1YK59_9ACTN</name>
<comment type="caution">
    <text evidence="9">The sequence shown here is derived from an EMBL/GenBank/DDBJ whole genome shotgun (WGS) entry which is preliminary data.</text>
</comment>
<evidence type="ECO:0000256" key="4">
    <source>
        <dbReference type="ARBA" id="ARBA00022989"/>
    </source>
</evidence>
<keyword evidence="3 7" id="KW-0812">Transmembrane</keyword>
<feature type="compositionally biased region" description="Pro residues" evidence="6">
    <location>
        <begin position="9"/>
        <end position="21"/>
    </location>
</feature>
<feature type="transmembrane region" description="Helical" evidence="7">
    <location>
        <begin position="71"/>
        <end position="88"/>
    </location>
</feature>
<feature type="transmembrane region" description="Helical" evidence="7">
    <location>
        <begin position="108"/>
        <end position="126"/>
    </location>
</feature>
<gene>
    <name evidence="9" type="ORF">SCNU_11880</name>
</gene>
<comment type="subcellular location">
    <subcellularLocation>
        <location evidence="1">Cell membrane</location>
        <topology evidence="1">Multi-pass membrane protein</topology>
    </subcellularLocation>
</comment>
<accession>F1YK59</accession>
<protein>
    <recommendedName>
        <fullName evidence="8">DUF202 domain-containing protein</fullName>
    </recommendedName>
</protein>
<evidence type="ECO:0000256" key="7">
    <source>
        <dbReference type="SAM" id="Phobius"/>
    </source>
</evidence>
<keyword evidence="10" id="KW-1185">Reference proteome</keyword>
<feature type="domain" description="DUF202" evidence="8">
    <location>
        <begin position="29"/>
        <end position="93"/>
    </location>
</feature>
<dbReference type="Proteomes" id="UP000035065">
    <property type="component" value="Unassembled WGS sequence"/>
</dbReference>
<evidence type="ECO:0000256" key="6">
    <source>
        <dbReference type="SAM" id="MobiDB-lite"/>
    </source>
</evidence>
<feature type="transmembrane region" description="Helical" evidence="7">
    <location>
        <begin position="40"/>
        <end position="59"/>
    </location>
</feature>
<organism evidence="9 10">
    <name type="scientific">Gordonia neofelifaecis NRRL B-59395</name>
    <dbReference type="NCBI Taxonomy" id="644548"/>
    <lineage>
        <taxon>Bacteria</taxon>
        <taxon>Bacillati</taxon>
        <taxon>Actinomycetota</taxon>
        <taxon>Actinomycetes</taxon>
        <taxon>Mycobacteriales</taxon>
        <taxon>Gordoniaceae</taxon>
        <taxon>Gordonia</taxon>
    </lineage>
</organism>
<dbReference type="OrthoDB" id="582337at2"/>
<dbReference type="RefSeq" id="WP_009679594.1">
    <property type="nucleotide sequence ID" value="NZ_AEUD01000009.1"/>
</dbReference>
<sequence>MTDNDPASSTPPPKPTPPDEVPPGAADARFTLAAERTMLAWLRTALGLIAAGVAVIHVVGDFNASGARISLGVALVVLGSATALIGAWRWQKVTHILENGGKMPGPAAVWAVTIAMVVLAVGFVVFG</sequence>
<evidence type="ECO:0000313" key="10">
    <source>
        <dbReference type="Proteomes" id="UP000035065"/>
    </source>
</evidence>
<evidence type="ECO:0000256" key="3">
    <source>
        <dbReference type="ARBA" id="ARBA00022692"/>
    </source>
</evidence>
<evidence type="ECO:0000256" key="1">
    <source>
        <dbReference type="ARBA" id="ARBA00004651"/>
    </source>
</evidence>
<dbReference type="eggNOG" id="COG2149">
    <property type="taxonomic scope" value="Bacteria"/>
</dbReference>
<evidence type="ECO:0000259" key="8">
    <source>
        <dbReference type="Pfam" id="PF02656"/>
    </source>
</evidence>
<dbReference type="PANTHER" id="PTHR34187">
    <property type="entry name" value="FGR18P"/>
    <property type="match status" value="1"/>
</dbReference>
<evidence type="ECO:0000313" key="9">
    <source>
        <dbReference type="EMBL" id="EGD54905.1"/>
    </source>
</evidence>
<dbReference type="AlphaFoldDB" id="F1YK59"/>
<keyword evidence="4 7" id="KW-1133">Transmembrane helix</keyword>
<evidence type="ECO:0000256" key="5">
    <source>
        <dbReference type="ARBA" id="ARBA00023136"/>
    </source>
</evidence>
<proteinExistence type="predicted"/>
<dbReference type="EMBL" id="AEUD01000009">
    <property type="protein sequence ID" value="EGD54905.1"/>
    <property type="molecule type" value="Genomic_DNA"/>
</dbReference>
<keyword evidence="5 7" id="KW-0472">Membrane</keyword>